<proteinExistence type="inferred from homology"/>
<dbReference type="Gene3D" id="3.10.410.10">
    <property type="entry name" value="Formyltetrahydrofolate synthetase, domain 3"/>
    <property type="match status" value="1"/>
</dbReference>
<protein>
    <recommendedName>
        <fullName evidence="8">Formate--tetrahydrofolate ligase</fullName>
        <ecNumber evidence="8">6.3.4.3</ecNumber>
    </recommendedName>
    <alternativeName>
        <fullName evidence="8">Formyltetrahydrofolate synthetase</fullName>
        <shortName evidence="8">FHS</shortName>
        <shortName evidence="8">FTHFS</shortName>
    </alternativeName>
</protein>
<dbReference type="AlphaFoldDB" id="K8EJ64"/>
<dbReference type="Gene3D" id="3.30.1510.10">
    <property type="entry name" value="Domain 2, N(10)-formyltetrahydrofolate synthetase"/>
    <property type="match status" value="1"/>
</dbReference>
<dbReference type="InterPro" id="IPR000559">
    <property type="entry name" value="Formate_THF_ligase"/>
</dbReference>
<evidence type="ECO:0000313" key="10">
    <source>
        <dbReference type="Proteomes" id="UP000009315"/>
    </source>
</evidence>
<gene>
    <name evidence="8 9" type="primary">fhs</name>
    <name evidence="9" type="ORF">DESHY_40191</name>
</gene>
<comment type="similarity">
    <text evidence="7 8">Belongs to the formate--tetrahydrofolate ligase family.</text>
</comment>
<keyword evidence="4 8" id="KW-0547">Nucleotide-binding</keyword>
<accession>K8EJ64</accession>
<evidence type="ECO:0000256" key="2">
    <source>
        <dbReference type="ARBA" id="ARBA00022563"/>
    </source>
</evidence>
<keyword evidence="2 8" id="KW-0554">One-carbon metabolism</keyword>
<dbReference type="eggNOG" id="COG2759">
    <property type="taxonomic scope" value="Bacteria"/>
</dbReference>
<dbReference type="OrthoDB" id="9761733at2"/>
<dbReference type="STRING" id="1121428.DESHY_40191"/>
<feature type="binding site" evidence="8">
    <location>
        <begin position="68"/>
        <end position="75"/>
    </location>
    <ligand>
        <name>ATP</name>
        <dbReference type="ChEBI" id="CHEBI:30616"/>
    </ligand>
</feature>
<dbReference type="PROSITE" id="PS00721">
    <property type="entry name" value="FTHFS_1"/>
    <property type="match status" value="1"/>
</dbReference>
<dbReference type="EMBL" id="CAOS01000011">
    <property type="protein sequence ID" value="CCO08641.1"/>
    <property type="molecule type" value="Genomic_DNA"/>
</dbReference>
<dbReference type="CDD" id="cd00477">
    <property type="entry name" value="FTHFS"/>
    <property type="match status" value="1"/>
</dbReference>
<dbReference type="FunFam" id="3.10.410.10:FF:000001">
    <property type="entry name" value="Putative formate--tetrahydrofolate ligase"/>
    <property type="match status" value="1"/>
</dbReference>
<evidence type="ECO:0000256" key="3">
    <source>
        <dbReference type="ARBA" id="ARBA00022598"/>
    </source>
</evidence>
<evidence type="ECO:0000256" key="5">
    <source>
        <dbReference type="ARBA" id="ARBA00022840"/>
    </source>
</evidence>
<comment type="caution">
    <text evidence="9">The sequence shown here is derived from an EMBL/GenBank/DDBJ whole genome shotgun (WGS) entry which is preliminary data.</text>
</comment>
<dbReference type="HAMAP" id="MF_01543">
    <property type="entry name" value="FTHFS"/>
    <property type="match status" value="1"/>
</dbReference>
<keyword evidence="10" id="KW-1185">Reference proteome</keyword>
<keyword evidence="3 8" id="KW-0436">Ligase</keyword>
<dbReference type="EC" id="6.3.4.3" evidence="8"/>
<dbReference type="NCBIfam" id="NF010030">
    <property type="entry name" value="PRK13505.1"/>
    <property type="match status" value="1"/>
</dbReference>
<evidence type="ECO:0000256" key="4">
    <source>
        <dbReference type="ARBA" id="ARBA00022741"/>
    </source>
</evidence>
<dbReference type="Gene3D" id="3.40.50.300">
    <property type="entry name" value="P-loop containing nucleotide triphosphate hydrolases"/>
    <property type="match status" value="1"/>
</dbReference>
<sequence length="567" mass="60647">MKHVPSDLEIAQAHQMLPISEVAAGIGLGEDDIDLYGKYKAKIKLDVLHKFQDRPQGKLIDVTAITPTPLGEGKTVTTIGLTQGLGKIGKRVITTLRQPSMGPVFGIKGGAAGGGYAQVVPMEDINIHFTGDIHAVQAANNLLAAMIDTSILLGNPLNIDPMTVMWNRVLDTNDRALRDIVIGLGGKENGYPRQTGFDMAVASEVMAILALAENLHDLRRRLGRIVVAYTYEGKPVTAEDLKAAGAMTVIMKEALKPNLVQTLEGQACIMHAGPFANIAHGNNSVLADKIALRLADYVVTESGFGSDLGMEKFMNIKCRQSGLRPSCVVITCTIRALKMHGGLGHVVAGKPLPAELTRENLPALAQGCANLAHHIKVAGYFGVPVVVSINRFSTDTDAEVALVRQKALEAGALGAYPITVWADGGEGAVELAEAVVAACEKPADFQLLYPDHLSIKEKIEILATKVYNADGVIYEPLAERKIKQFEELGLGRLPICMAKTHLSVSHDPARKGLPHNYLFPIRDIRASVGAGFLYPLAGAMRTMPGLGSKPAAHQVDIDEQGRTVGLF</sequence>
<dbReference type="Pfam" id="PF01268">
    <property type="entry name" value="FTHFS"/>
    <property type="match status" value="1"/>
</dbReference>
<name>K8EJ64_9FIRM</name>
<dbReference type="SUPFAM" id="SSF52540">
    <property type="entry name" value="P-loop containing nucleoside triphosphate hydrolases"/>
    <property type="match status" value="1"/>
</dbReference>
<evidence type="ECO:0000313" key="9">
    <source>
        <dbReference type="EMBL" id="CCO08641.1"/>
    </source>
</evidence>
<reference evidence="9 10" key="1">
    <citation type="journal article" date="2013" name="Genome Announc.">
        <title>Genome Sequence of the Sulfate-Reducing Bacterium Desulfotomaculum hydrothermale Lam5(T).</title>
        <authorList>
            <person name="Amin O."/>
            <person name="Fardeau M.L."/>
            <person name="Valette O."/>
            <person name="Hirschler-Rea A."/>
            <person name="Barbe V."/>
            <person name="Medigue C."/>
            <person name="Vacherie B."/>
            <person name="Ollivier B."/>
            <person name="Bertin P.N."/>
            <person name="Dolla A."/>
        </authorList>
    </citation>
    <scope>NUCLEOTIDE SEQUENCE [LARGE SCALE GENOMIC DNA]</scope>
    <source>
        <strain evidence="10">Lam5 / DSM 18033</strain>
    </source>
</reference>
<dbReference type="Proteomes" id="UP000009315">
    <property type="component" value="Unassembled WGS sequence"/>
</dbReference>
<dbReference type="InterPro" id="IPR027417">
    <property type="entry name" value="P-loop_NTPase"/>
</dbReference>
<evidence type="ECO:0000256" key="8">
    <source>
        <dbReference type="HAMAP-Rule" id="MF_01543"/>
    </source>
</evidence>
<evidence type="ECO:0000256" key="6">
    <source>
        <dbReference type="ARBA" id="ARBA00049033"/>
    </source>
</evidence>
<organism evidence="9 10">
    <name type="scientific">Desulforamulus hydrothermalis Lam5 = DSM 18033</name>
    <dbReference type="NCBI Taxonomy" id="1121428"/>
    <lineage>
        <taxon>Bacteria</taxon>
        <taxon>Bacillati</taxon>
        <taxon>Bacillota</taxon>
        <taxon>Clostridia</taxon>
        <taxon>Eubacteriales</taxon>
        <taxon>Peptococcaceae</taxon>
        <taxon>Desulforamulus</taxon>
    </lineage>
</organism>
<dbReference type="UniPathway" id="UPA00193"/>
<comment type="catalytic activity">
    <reaction evidence="6 8">
        <text>(6S)-5,6,7,8-tetrahydrofolate + formate + ATP = (6R)-10-formyltetrahydrofolate + ADP + phosphate</text>
        <dbReference type="Rhea" id="RHEA:20221"/>
        <dbReference type="ChEBI" id="CHEBI:15740"/>
        <dbReference type="ChEBI" id="CHEBI:30616"/>
        <dbReference type="ChEBI" id="CHEBI:43474"/>
        <dbReference type="ChEBI" id="CHEBI:57453"/>
        <dbReference type="ChEBI" id="CHEBI:195366"/>
        <dbReference type="ChEBI" id="CHEBI:456216"/>
        <dbReference type="EC" id="6.3.4.3"/>
    </reaction>
</comment>
<dbReference type="GO" id="GO:0005524">
    <property type="term" value="F:ATP binding"/>
    <property type="evidence" value="ECO:0007669"/>
    <property type="project" value="UniProtKB-UniRule"/>
</dbReference>
<dbReference type="InterPro" id="IPR020628">
    <property type="entry name" value="Formate_THF_ligase_CS"/>
</dbReference>
<dbReference type="FunFam" id="3.30.1510.10:FF:000001">
    <property type="entry name" value="Formate--tetrahydrofolate ligase"/>
    <property type="match status" value="1"/>
</dbReference>
<dbReference type="GO" id="GO:0004329">
    <property type="term" value="F:formate-tetrahydrofolate ligase activity"/>
    <property type="evidence" value="ECO:0007669"/>
    <property type="project" value="UniProtKB-UniRule"/>
</dbReference>
<evidence type="ECO:0000256" key="7">
    <source>
        <dbReference type="ARBA" id="ARBA00061363"/>
    </source>
</evidence>
<dbReference type="GO" id="GO:0035999">
    <property type="term" value="P:tetrahydrofolate interconversion"/>
    <property type="evidence" value="ECO:0007669"/>
    <property type="project" value="UniProtKB-UniRule"/>
</dbReference>
<evidence type="ECO:0000256" key="1">
    <source>
        <dbReference type="ARBA" id="ARBA00004777"/>
    </source>
</evidence>
<comment type="pathway">
    <text evidence="1 8">One-carbon metabolism; tetrahydrofolate interconversion.</text>
</comment>
<keyword evidence="5 8" id="KW-0067">ATP-binding</keyword>
<dbReference type="RefSeq" id="WP_008412163.1">
    <property type="nucleotide sequence ID" value="NZ_CAOS01000011.1"/>
</dbReference>